<dbReference type="PANTHER" id="PTHR30146">
    <property type="entry name" value="LACI-RELATED TRANSCRIPTIONAL REPRESSOR"/>
    <property type="match status" value="1"/>
</dbReference>
<dbReference type="PROSITE" id="PS50932">
    <property type="entry name" value="HTH_LACI_2"/>
    <property type="match status" value="1"/>
</dbReference>
<dbReference type="SUPFAM" id="SSF47413">
    <property type="entry name" value="lambda repressor-like DNA-binding domains"/>
    <property type="match status" value="1"/>
</dbReference>
<evidence type="ECO:0000256" key="1">
    <source>
        <dbReference type="ARBA" id="ARBA00023015"/>
    </source>
</evidence>
<dbReference type="SUPFAM" id="SSF53822">
    <property type="entry name" value="Periplasmic binding protein-like I"/>
    <property type="match status" value="1"/>
</dbReference>
<dbReference type="Gene3D" id="1.10.260.40">
    <property type="entry name" value="lambda repressor-like DNA-binding domains"/>
    <property type="match status" value="1"/>
</dbReference>
<dbReference type="Proteomes" id="UP001228690">
    <property type="component" value="Chromosome"/>
</dbReference>
<gene>
    <name evidence="6" type="ORF">P0082_09865</name>
</gene>
<keyword evidence="7" id="KW-1185">Reference proteome</keyword>
<evidence type="ECO:0000256" key="2">
    <source>
        <dbReference type="ARBA" id="ARBA00023125"/>
    </source>
</evidence>
<dbReference type="GO" id="GO:0003677">
    <property type="term" value="F:DNA binding"/>
    <property type="evidence" value="ECO:0007669"/>
    <property type="project" value="UniProtKB-KW"/>
</dbReference>
<dbReference type="InterPro" id="IPR028082">
    <property type="entry name" value="Peripla_BP_I"/>
</dbReference>
<dbReference type="InterPro" id="IPR000843">
    <property type="entry name" value="HTH_LacI"/>
</dbReference>
<proteinExistence type="predicted"/>
<dbReference type="Pfam" id="PF00356">
    <property type="entry name" value="LacI"/>
    <property type="match status" value="1"/>
</dbReference>
<dbReference type="Pfam" id="PF13377">
    <property type="entry name" value="Peripla_BP_3"/>
    <property type="match status" value="1"/>
</dbReference>
<keyword evidence="3" id="KW-0804">Transcription</keyword>
<feature type="domain" description="HTH lacI-type" evidence="5">
    <location>
        <begin position="6"/>
        <end position="64"/>
    </location>
</feature>
<reference evidence="6 7" key="1">
    <citation type="submission" date="2023-04" db="EMBL/GenBank/DDBJ databases">
        <title>Spirochaete genome identified in red abalone sample constitutes a novel genus.</title>
        <authorList>
            <person name="Sharma S.P."/>
            <person name="Purcell C.M."/>
            <person name="Hyde J.R."/>
            <person name="Severin A.J."/>
        </authorList>
    </citation>
    <scope>NUCLEOTIDE SEQUENCE [LARGE SCALE GENOMIC DNA]</scope>
    <source>
        <strain evidence="6 7">SP-2023</strain>
    </source>
</reference>
<dbReference type="SMART" id="SM00354">
    <property type="entry name" value="HTH_LACI"/>
    <property type="match status" value="1"/>
</dbReference>
<dbReference type="InterPro" id="IPR010982">
    <property type="entry name" value="Lambda_DNA-bd_dom_sf"/>
</dbReference>
<evidence type="ECO:0000313" key="6">
    <source>
        <dbReference type="EMBL" id="WGK68780.1"/>
    </source>
</evidence>
<accession>A0ABY8MFK8</accession>
<evidence type="ECO:0000256" key="3">
    <source>
        <dbReference type="ARBA" id="ARBA00023163"/>
    </source>
</evidence>
<keyword evidence="2 6" id="KW-0238">DNA-binding</keyword>
<feature type="region of interest" description="Disordered" evidence="4">
    <location>
        <begin position="133"/>
        <end position="180"/>
    </location>
</feature>
<name>A0ABY8MFK8_9SPIO</name>
<evidence type="ECO:0000259" key="5">
    <source>
        <dbReference type="PROSITE" id="PS50932"/>
    </source>
</evidence>
<dbReference type="InterPro" id="IPR046335">
    <property type="entry name" value="LacI/GalR-like_sensor"/>
</dbReference>
<dbReference type="Gene3D" id="3.40.50.2300">
    <property type="match status" value="1"/>
</dbReference>
<dbReference type="PROSITE" id="PS00356">
    <property type="entry name" value="HTH_LACI_1"/>
    <property type="match status" value="1"/>
</dbReference>
<protein>
    <submittedName>
        <fullName evidence="6">LacI family DNA-binding transcriptional regulator</fullName>
    </submittedName>
</protein>
<dbReference type="RefSeq" id="WP_326926966.1">
    <property type="nucleotide sequence ID" value="NZ_CP123443.1"/>
</dbReference>
<keyword evidence="1" id="KW-0805">Transcription regulation</keyword>
<evidence type="ECO:0000313" key="7">
    <source>
        <dbReference type="Proteomes" id="UP001228690"/>
    </source>
</evidence>
<dbReference type="EMBL" id="CP123443">
    <property type="protein sequence ID" value="WGK68780.1"/>
    <property type="molecule type" value="Genomic_DNA"/>
</dbReference>
<organism evidence="6 7">
    <name type="scientific">Candidatus Haliotispira prima</name>
    <dbReference type="NCBI Taxonomy" id="3034016"/>
    <lineage>
        <taxon>Bacteria</taxon>
        <taxon>Pseudomonadati</taxon>
        <taxon>Spirochaetota</taxon>
        <taxon>Spirochaetia</taxon>
        <taxon>Spirochaetales</taxon>
        <taxon>Spirochaetaceae</taxon>
        <taxon>Candidatus Haliotispira</taxon>
    </lineage>
</organism>
<dbReference type="CDD" id="cd01392">
    <property type="entry name" value="HTH_LacI"/>
    <property type="match status" value="1"/>
</dbReference>
<evidence type="ECO:0000256" key="4">
    <source>
        <dbReference type="SAM" id="MobiDB-lite"/>
    </source>
</evidence>
<dbReference type="CDD" id="cd06267">
    <property type="entry name" value="PBP1_LacI_sugar_binding-like"/>
    <property type="match status" value="1"/>
</dbReference>
<dbReference type="PANTHER" id="PTHR30146:SF154">
    <property type="entry name" value="TRANSCRIPTION REGULATOR, MEMBER OF GALR FAMILY"/>
    <property type="match status" value="1"/>
</dbReference>
<sequence length="422" mass="46525">MAKKTTRVSDIAKMARVSPATVSLVLNNRKGISSAVAKRVQQIAFEMGYHKGLSPKLKMRNVVAQVCILQIRKEGDFIETQLAGFESFTSGIVDYTIGLQGEREIHLEVRNTNWDLADIQAALSSAFGRDLPDRSIVGSTETKEEPAPDSGAGTGNPADDPAAQDKPPETDPKNPSVPPKNVLKRGLLVIATELNAQDIFRLARNIDLPSVFIDAPYPELPYDFVNINNTHVMYDIVWHLKEQGYRNPAYVHALQSQAGQSPASQSPANCSSRSAALRKAMRHYGMGGEPRLIGASLRGDNEGLLVRQQLEQLHRDAGREFPDAFVCYSDIQAYSIIKTLQEMGFRIPEDIAVVGFENMISSPFFSPPLSSVAIPRREIGVRAIKRLLEKLTLGEKKQEGSHFPVSQEINCRFVARESSSRG</sequence>